<gene>
    <name evidence="15" type="ORF">LQ564_11635</name>
</gene>
<keyword evidence="5 11" id="KW-0812">Transmembrane</keyword>
<evidence type="ECO:0000256" key="3">
    <source>
        <dbReference type="ARBA" id="ARBA00022452"/>
    </source>
</evidence>
<keyword evidence="8 12" id="KW-0798">TonB box</keyword>
<organism evidence="15 16">
    <name type="scientific">Massilia phyllostachyos</name>
    <dbReference type="NCBI Taxonomy" id="2898585"/>
    <lineage>
        <taxon>Bacteria</taxon>
        <taxon>Pseudomonadati</taxon>
        <taxon>Pseudomonadota</taxon>
        <taxon>Betaproteobacteria</taxon>
        <taxon>Burkholderiales</taxon>
        <taxon>Oxalobacteraceae</taxon>
        <taxon>Telluria group</taxon>
        <taxon>Massilia</taxon>
    </lineage>
</organism>
<evidence type="ECO:0000256" key="4">
    <source>
        <dbReference type="ARBA" id="ARBA00022496"/>
    </source>
</evidence>
<evidence type="ECO:0000256" key="6">
    <source>
        <dbReference type="ARBA" id="ARBA00023004"/>
    </source>
</evidence>
<dbReference type="PANTHER" id="PTHR32552">
    <property type="entry name" value="FERRICHROME IRON RECEPTOR-RELATED"/>
    <property type="match status" value="1"/>
</dbReference>
<comment type="subcellular location">
    <subcellularLocation>
        <location evidence="1 11">Cell outer membrane</location>
        <topology evidence="1 11">Multi-pass membrane protein</topology>
    </subcellularLocation>
</comment>
<evidence type="ECO:0000256" key="8">
    <source>
        <dbReference type="ARBA" id="ARBA00023077"/>
    </source>
</evidence>
<evidence type="ECO:0000313" key="16">
    <source>
        <dbReference type="Proteomes" id="UP001179361"/>
    </source>
</evidence>
<evidence type="ECO:0000256" key="9">
    <source>
        <dbReference type="ARBA" id="ARBA00023136"/>
    </source>
</evidence>
<feature type="domain" description="TonB-dependent receptor-like beta-barrel" evidence="13">
    <location>
        <begin position="375"/>
        <end position="716"/>
    </location>
</feature>
<dbReference type="Proteomes" id="UP001179361">
    <property type="component" value="Unassembled WGS sequence"/>
</dbReference>
<evidence type="ECO:0000256" key="10">
    <source>
        <dbReference type="ARBA" id="ARBA00023237"/>
    </source>
</evidence>
<evidence type="ECO:0000256" key="5">
    <source>
        <dbReference type="ARBA" id="ARBA00022692"/>
    </source>
</evidence>
<keyword evidence="10 11" id="KW-0998">Cell outer membrane</keyword>
<sequence>MYRSVLQPSNTVPVANDLALAQRGLPRRKALSLAVASLLSLACAQAAAQAGQGADAASSPAADASDRTEVVTVTATRRREPIRDVPLRVETISTEALERSGAASLTDYVGSLPGVHVESDGGPGRGQVNIRGVGVGGLSAPTVGIYIDDVAFGSSTGFVGEAVSSLDLSLLDLHHVELLRGPQGTLYGAGAMGGLLKYVTNDPDPSGLSGKAGVAVRQSRKGALGHTEHAVINAPLSEGVAALRVAAFNEHDGGFLRAVGPAAGKHVNDGDTRGMRLSVLLDPSSKLRMRLTATQQDIERDGTVIAQYDARTGQPLHGDLTQFLYRPEPYSIRTGVLSGTVEYEMGWARLNVIASSQRFKAKTALDATDIVGGEGLNFAGLDNDTKLRKRSAEVRLTSSRGPIEWLAGYYHTKETGSRYQRLFAQLPDNSEMDFVTSGQPSTFQENAVYGDITWNPSAEWSVTVGARNARNRQLYGTVTNGVKDFESGGKEGSKTYLATVRYSIDKTSSVYFRAASGYRPGGPNPPALDQDGSVVPGAPLTFDADELWSYEVGYKADLMDRRLFLELALFDIRWDKLQQPVAFGVTTLTGNAGKAESKGLELALRYKVNDDFSVDGSLAWTDAKLTEDAPALGQSGARLPNTAKVSASINARYDFDLAGKRAWAGAGVRRVGQRNAGFDSPQTSIPYFSVPGYTLVDAQLGVDVDGWEVGAFVRNLTDKRALSGADTALTAFGGPLRATPVQPRTVGLSVARAF</sequence>
<evidence type="ECO:0000259" key="14">
    <source>
        <dbReference type="Pfam" id="PF07715"/>
    </source>
</evidence>
<dbReference type="PROSITE" id="PS52016">
    <property type="entry name" value="TONB_DEPENDENT_REC_3"/>
    <property type="match status" value="1"/>
</dbReference>
<dbReference type="RefSeq" id="WP_231058274.1">
    <property type="nucleotide sequence ID" value="NZ_JAJNOC010000003.1"/>
</dbReference>
<evidence type="ECO:0000256" key="1">
    <source>
        <dbReference type="ARBA" id="ARBA00004571"/>
    </source>
</evidence>
<dbReference type="InterPro" id="IPR012910">
    <property type="entry name" value="Plug_dom"/>
</dbReference>
<evidence type="ECO:0000256" key="2">
    <source>
        <dbReference type="ARBA" id="ARBA00022448"/>
    </source>
</evidence>
<keyword evidence="16" id="KW-1185">Reference proteome</keyword>
<protein>
    <submittedName>
        <fullName evidence="15">TonB-dependent receptor</fullName>
    </submittedName>
</protein>
<dbReference type="PANTHER" id="PTHR32552:SF81">
    <property type="entry name" value="TONB-DEPENDENT OUTER MEMBRANE RECEPTOR"/>
    <property type="match status" value="1"/>
</dbReference>
<proteinExistence type="inferred from homology"/>
<comment type="similarity">
    <text evidence="11 12">Belongs to the TonB-dependent receptor family.</text>
</comment>
<keyword evidence="3 11" id="KW-1134">Transmembrane beta strand</keyword>
<dbReference type="InterPro" id="IPR036942">
    <property type="entry name" value="Beta-barrel_TonB_sf"/>
</dbReference>
<dbReference type="InterPro" id="IPR039426">
    <property type="entry name" value="TonB-dep_rcpt-like"/>
</dbReference>
<comment type="caution">
    <text evidence="15">The sequence shown here is derived from an EMBL/GenBank/DDBJ whole genome shotgun (WGS) entry which is preliminary data.</text>
</comment>
<keyword evidence="4" id="KW-0410">Iron transport</keyword>
<dbReference type="Pfam" id="PF00593">
    <property type="entry name" value="TonB_dep_Rec_b-barrel"/>
    <property type="match status" value="1"/>
</dbReference>
<dbReference type="SUPFAM" id="SSF56935">
    <property type="entry name" value="Porins"/>
    <property type="match status" value="1"/>
</dbReference>
<keyword evidence="15" id="KW-0675">Receptor</keyword>
<dbReference type="EMBL" id="JAJNOC010000003">
    <property type="protein sequence ID" value="MCD2516957.1"/>
    <property type="molecule type" value="Genomic_DNA"/>
</dbReference>
<keyword evidence="2 11" id="KW-0813">Transport</keyword>
<dbReference type="Pfam" id="PF07715">
    <property type="entry name" value="Plug"/>
    <property type="match status" value="1"/>
</dbReference>
<evidence type="ECO:0000256" key="11">
    <source>
        <dbReference type="PROSITE-ProRule" id="PRU01360"/>
    </source>
</evidence>
<keyword evidence="9 11" id="KW-0472">Membrane</keyword>
<feature type="domain" description="TonB-dependent receptor plug" evidence="14">
    <location>
        <begin position="82"/>
        <end position="194"/>
    </location>
</feature>
<keyword evidence="7" id="KW-0406">Ion transport</keyword>
<evidence type="ECO:0000313" key="15">
    <source>
        <dbReference type="EMBL" id="MCD2516957.1"/>
    </source>
</evidence>
<evidence type="ECO:0000256" key="12">
    <source>
        <dbReference type="RuleBase" id="RU003357"/>
    </source>
</evidence>
<keyword evidence="6" id="KW-0408">Iron</keyword>
<dbReference type="InterPro" id="IPR000531">
    <property type="entry name" value="Beta-barrel_TonB"/>
</dbReference>
<name>A0ABS8Q5D9_9BURK</name>
<dbReference type="Gene3D" id="2.40.170.20">
    <property type="entry name" value="TonB-dependent receptor, beta-barrel domain"/>
    <property type="match status" value="1"/>
</dbReference>
<accession>A0ABS8Q5D9</accession>
<evidence type="ECO:0000259" key="13">
    <source>
        <dbReference type="Pfam" id="PF00593"/>
    </source>
</evidence>
<evidence type="ECO:0000256" key="7">
    <source>
        <dbReference type="ARBA" id="ARBA00023065"/>
    </source>
</evidence>
<reference evidence="15" key="1">
    <citation type="submission" date="2021-11" db="EMBL/GenBank/DDBJ databases">
        <title>The complete genome of Massilia sp sp. G4R7.</title>
        <authorList>
            <person name="Liu L."/>
            <person name="Yue J."/>
            <person name="Yuan J."/>
            <person name="Yang F."/>
            <person name="Li L."/>
        </authorList>
    </citation>
    <scope>NUCLEOTIDE SEQUENCE</scope>
    <source>
        <strain evidence="15">G4R7</strain>
    </source>
</reference>